<feature type="transmembrane region" description="Helical" evidence="3">
    <location>
        <begin position="20"/>
        <end position="41"/>
    </location>
</feature>
<dbReference type="RefSeq" id="XP_026198652.1">
    <property type="nucleotide sequence ID" value="XM_026342867.1"/>
</dbReference>
<dbReference type="SMART" id="SM00321">
    <property type="entry name" value="WSC"/>
    <property type="match status" value="2"/>
</dbReference>
<dbReference type="FunCoup" id="A0A3Q1HYX1">
    <property type="interactions" value="495"/>
</dbReference>
<proteinExistence type="inferred from homology"/>
<dbReference type="RefSeq" id="XP_026198651.1">
    <property type="nucleotide sequence ID" value="XM_026342866.1"/>
</dbReference>
<dbReference type="PROSITE" id="PS51212">
    <property type="entry name" value="WSC"/>
    <property type="match status" value="2"/>
</dbReference>
<dbReference type="SUPFAM" id="SSF52540">
    <property type="entry name" value="P-loop containing nucleoside triphosphate hydrolases"/>
    <property type="match status" value="1"/>
</dbReference>
<evidence type="ECO:0000256" key="2">
    <source>
        <dbReference type="ARBA" id="ARBA00022737"/>
    </source>
</evidence>
<dbReference type="Ensembl" id="ENSATET00000014531.3">
    <property type="protein sequence ID" value="ENSATEP00000014302.1"/>
    <property type="gene ID" value="ENSATEG00000009969.3"/>
</dbReference>
<dbReference type="InterPro" id="IPR051589">
    <property type="entry name" value="Sialate-O-sulfotransferase"/>
</dbReference>
<dbReference type="PANTHER" id="PTHR45964:SF7">
    <property type="entry name" value="SIALATE:O-SULFOTRANSFERASE 2"/>
    <property type="match status" value="1"/>
</dbReference>
<sequence length="568" mass="65003">MAKPLLKIQRYFCRKPVRFFSLILLYLTAGSLVFLHSGFVGDSGPGARGRRGSVVAAEMGSRTSPSDTRGLGIMSRVFKETHRSGRRYGPPWMKKIRQEGREKLSRGEDYTSNWNRALKGRNAKDVDDGRAKYIGCYVDNTQKRALRGVSFFDYKKMTVFRCQDNCAERGYMYAGLEFGAECYCGHKIQAPNASESECNMECKGEKSNLCGGANRLSIYRLELSQESARRYGSAIFKGCFRRPDNVTLALPFSAVIQNMSVDKCVDMCTEREKSLAVLAGDRCYCGFPTSLFSLHELEDEEMCLHRCHGEEFESCGNDEYFVVYQTQVQDNRCMDRHFLPTRGKQLVALASFPGAGNTWARHLIELATGFYTGSYYFDGSLYNKGFKGERDHWRSGRTICIKTHESGRKEIEAFDLSILMIRNPYKALMAEFNRKYGGHIGFASQAHWRGKEWPEFVKNYAPWWASHTLDWLNYGKNVHVVHFEDLKRDLFSHLKGMVQFLGLKVSEDRLLCVEGQKDGNFKRSGLRKLEYDPYTSEMRASINELIRTVDTALKKRNLSGVPEEYMPR</sequence>
<organism evidence="5 6">
    <name type="scientific">Anabas testudineus</name>
    <name type="common">Climbing perch</name>
    <name type="synonym">Anthias testudineus</name>
    <dbReference type="NCBI Taxonomy" id="64144"/>
    <lineage>
        <taxon>Eukaryota</taxon>
        <taxon>Metazoa</taxon>
        <taxon>Chordata</taxon>
        <taxon>Craniata</taxon>
        <taxon>Vertebrata</taxon>
        <taxon>Euteleostomi</taxon>
        <taxon>Actinopterygii</taxon>
        <taxon>Neopterygii</taxon>
        <taxon>Teleostei</taxon>
        <taxon>Neoteleostei</taxon>
        <taxon>Acanthomorphata</taxon>
        <taxon>Anabantaria</taxon>
        <taxon>Anabantiformes</taxon>
        <taxon>Anabantoidei</taxon>
        <taxon>Anabantidae</taxon>
        <taxon>Anabas</taxon>
    </lineage>
</organism>
<feature type="domain" description="WSC" evidence="4">
    <location>
        <begin position="233"/>
        <end position="327"/>
    </location>
</feature>
<dbReference type="OrthoDB" id="5985073at2759"/>
<dbReference type="Proteomes" id="UP000265040">
    <property type="component" value="Chromosome 9"/>
</dbReference>
<dbReference type="STRING" id="64144.ENSATEP00000014302"/>
<dbReference type="Pfam" id="PF00685">
    <property type="entry name" value="Sulfotransfer_1"/>
    <property type="match status" value="1"/>
</dbReference>
<keyword evidence="6" id="KW-1185">Reference proteome</keyword>
<dbReference type="PANTHER" id="PTHR45964">
    <property type="entry name" value="WSCD FAMILY MEMBER CG9164"/>
    <property type="match status" value="1"/>
</dbReference>
<evidence type="ECO:0000313" key="6">
    <source>
        <dbReference type="Proteomes" id="UP000265040"/>
    </source>
</evidence>
<keyword evidence="3" id="KW-0472">Membrane</keyword>
<keyword evidence="3" id="KW-0812">Transmembrane</keyword>
<reference evidence="5" key="3">
    <citation type="submission" date="2025-09" db="UniProtKB">
        <authorList>
            <consortium name="Ensembl"/>
        </authorList>
    </citation>
    <scope>IDENTIFICATION</scope>
</reference>
<feature type="domain" description="WSC" evidence="4">
    <location>
        <begin position="130"/>
        <end position="222"/>
    </location>
</feature>
<comment type="similarity">
    <text evidence="1">Belongs to the WSCD family.</text>
</comment>
<dbReference type="GO" id="GO:0008146">
    <property type="term" value="F:sulfotransferase activity"/>
    <property type="evidence" value="ECO:0007669"/>
    <property type="project" value="InterPro"/>
</dbReference>
<dbReference type="GeneTree" id="ENSGT00940000159434"/>
<keyword evidence="3" id="KW-1133">Transmembrane helix</keyword>
<evidence type="ECO:0000256" key="1">
    <source>
        <dbReference type="ARBA" id="ARBA00010236"/>
    </source>
</evidence>
<evidence type="ECO:0000256" key="3">
    <source>
        <dbReference type="SAM" id="Phobius"/>
    </source>
</evidence>
<keyword evidence="2" id="KW-0677">Repeat</keyword>
<reference evidence="5" key="2">
    <citation type="submission" date="2025-08" db="UniProtKB">
        <authorList>
            <consortium name="Ensembl"/>
        </authorList>
    </citation>
    <scope>IDENTIFICATION</scope>
</reference>
<dbReference type="InterPro" id="IPR000863">
    <property type="entry name" value="Sulfotransferase_dom"/>
</dbReference>
<protein>
    <recommendedName>
        <fullName evidence="4">WSC domain-containing protein</fullName>
    </recommendedName>
</protein>
<dbReference type="Gene3D" id="3.40.50.300">
    <property type="entry name" value="P-loop containing nucleotide triphosphate hydrolases"/>
    <property type="match status" value="1"/>
</dbReference>
<dbReference type="Pfam" id="PF01822">
    <property type="entry name" value="WSC"/>
    <property type="match status" value="2"/>
</dbReference>
<dbReference type="InParanoid" id="A0A3Q1HYX1"/>
<dbReference type="InterPro" id="IPR027417">
    <property type="entry name" value="P-loop_NTPase"/>
</dbReference>
<evidence type="ECO:0000313" key="5">
    <source>
        <dbReference type="Ensembl" id="ENSATEP00000014302.1"/>
    </source>
</evidence>
<evidence type="ECO:0000259" key="4">
    <source>
        <dbReference type="PROSITE" id="PS51212"/>
    </source>
</evidence>
<dbReference type="AlphaFoldDB" id="A0A3Q1HYX1"/>
<reference evidence="5" key="1">
    <citation type="submission" date="2021-04" db="EMBL/GenBank/DDBJ databases">
        <authorList>
            <consortium name="Wellcome Sanger Institute Data Sharing"/>
        </authorList>
    </citation>
    <scope>NUCLEOTIDE SEQUENCE [LARGE SCALE GENOMIC DNA]</scope>
</reference>
<dbReference type="InterPro" id="IPR002889">
    <property type="entry name" value="WSC_carb-bd"/>
</dbReference>
<dbReference type="GeneID" id="113150389"/>
<name>A0A3Q1HYX1_ANATE</name>
<dbReference type="OMA" id="ERSNTCG"/>
<gene>
    <name evidence="5" type="primary">WSCD2</name>
</gene>
<accession>A0A3Q1HYX1</accession>